<reference evidence="1 2" key="1">
    <citation type="journal article" date="2019" name="Commun. Biol.">
        <title>The bagworm genome reveals a unique fibroin gene that provides high tensile strength.</title>
        <authorList>
            <person name="Kono N."/>
            <person name="Nakamura H."/>
            <person name="Ohtoshi R."/>
            <person name="Tomita M."/>
            <person name="Numata K."/>
            <person name="Arakawa K."/>
        </authorList>
    </citation>
    <scope>NUCLEOTIDE SEQUENCE [LARGE SCALE GENOMIC DNA]</scope>
</reference>
<evidence type="ECO:0000313" key="1">
    <source>
        <dbReference type="EMBL" id="GBP39603.1"/>
    </source>
</evidence>
<protein>
    <submittedName>
        <fullName evidence="1">Uncharacterized protein</fullName>
    </submittedName>
</protein>
<dbReference type="Proteomes" id="UP000299102">
    <property type="component" value="Unassembled WGS sequence"/>
</dbReference>
<dbReference type="AlphaFoldDB" id="A0A4C1VLT2"/>
<evidence type="ECO:0000313" key="2">
    <source>
        <dbReference type="Proteomes" id="UP000299102"/>
    </source>
</evidence>
<sequence length="144" mass="16836">MPICVFVFNNSSQTLERGGATRKFLPRFEKNRKPEWLQEFHSEGHSGFIDKLRVSLKREYLLLKTNETCPNSMELHRFVDKVPVDAFQLHREILVIVYDHSTYPDKPNGFKVDNAASFQCRGPMAIHRLHPQMIPMTLLYCVMI</sequence>
<gene>
    <name evidence="1" type="ORF">EVAR_26686_1</name>
</gene>
<proteinExistence type="predicted"/>
<accession>A0A4C1VLT2</accession>
<organism evidence="1 2">
    <name type="scientific">Eumeta variegata</name>
    <name type="common">Bagworm moth</name>
    <name type="synonym">Eumeta japonica</name>
    <dbReference type="NCBI Taxonomy" id="151549"/>
    <lineage>
        <taxon>Eukaryota</taxon>
        <taxon>Metazoa</taxon>
        <taxon>Ecdysozoa</taxon>
        <taxon>Arthropoda</taxon>
        <taxon>Hexapoda</taxon>
        <taxon>Insecta</taxon>
        <taxon>Pterygota</taxon>
        <taxon>Neoptera</taxon>
        <taxon>Endopterygota</taxon>
        <taxon>Lepidoptera</taxon>
        <taxon>Glossata</taxon>
        <taxon>Ditrysia</taxon>
        <taxon>Tineoidea</taxon>
        <taxon>Psychidae</taxon>
        <taxon>Oiketicinae</taxon>
        <taxon>Eumeta</taxon>
    </lineage>
</organism>
<comment type="caution">
    <text evidence="1">The sequence shown here is derived from an EMBL/GenBank/DDBJ whole genome shotgun (WGS) entry which is preliminary data.</text>
</comment>
<name>A0A4C1VLT2_EUMVA</name>
<keyword evidence="2" id="KW-1185">Reference proteome</keyword>
<dbReference type="EMBL" id="BGZK01000368">
    <property type="protein sequence ID" value="GBP39603.1"/>
    <property type="molecule type" value="Genomic_DNA"/>
</dbReference>